<evidence type="ECO:0000313" key="2">
    <source>
        <dbReference type="Proteomes" id="UP001174694"/>
    </source>
</evidence>
<accession>A0AA38VF70</accession>
<proteinExistence type="predicted"/>
<dbReference type="Proteomes" id="UP001174694">
    <property type="component" value="Unassembled WGS sequence"/>
</dbReference>
<sequence>METIRSSKQASLSIFIFRGKPLDAYPYRHTGLFIEHPDQDRRFIHLIGFAGGFVRDESRGRTPRCSDLFAGSVPIATIPASRLSDLRSAIWTTAVNNAEHDWNCHNWVGDALQSCTKAGLISMSEADAALDGMAEILLQAPYTS</sequence>
<dbReference type="AlphaFoldDB" id="A0AA38VF70"/>
<keyword evidence="2" id="KW-1185">Reference proteome</keyword>
<evidence type="ECO:0000313" key="1">
    <source>
        <dbReference type="EMBL" id="KAJ9137731.1"/>
    </source>
</evidence>
<protein>
    <submittedName>
        <fullName evidence="1">Uncharacterized protein</fullName>
    </submittedName>
</protein>
<organism evidence="1 2">
    <name type="scientific">Pleurostoma richardsiae</name>
    <dbReference type="NCBI Taxonomy" id="41990"/>
    <lineage>
        <taxon>Eukaryota</taxon>
        <taxon>Fungi</taxon>
        <taxon>Dikarya</taxon>
        <taxon>Ascomycota</taxon>
        <taxon>Pezizomycotina</taxon>
        <taxon>Sordariomycetes</taxon>
        <taxon>Sordariomycetidae</taxon>
        <taxon>Calosphaeriales</taxon>
        <taxon>Pleurostomataceae</taxon>
        <taxon>Pleurostoma</taxon>
    </lineage>
</organism>
<name>A0AA38VF70_9PEZI</name>
<reference evidence="1" key="1">
    <citation type="submission" date="2022-07" db="EMBL/GenBank/DDBJ databases">
        <title>Fungi with potential for degradation of polypropylene.</title>
        <authorList>
            <person name="Gostincar C."/>
        </authorList>
    </citation>
    <scope>NUCLEOTIDE SEQUENCE</scope>
    <source>
        <strain evidence="1">EXF-13308</strain>
    </source>
</reference>
<comment type="caution">
    <text evidence="1">The sequence shown here is derived from an EMBL/GenBank/DDBJ whole genome shotgun (WGS) entry which is preliminary data.</text>
</comment>
<gene>
    <name evidence="1" type="ORF">NKR23_g8982</name>
</gene>
<dbReference type="EMBL" id="JANBVO010000033">
    <property type="protein sequence ID" value="KAJ9137731.1"/>
    <property type="molecule type" value="Genomic_DNA"/>
</dbReference>